<feature type="compositionally biased region" description="Basic and acidic residues" evidence="1">
    <location>
        <begin position="1"/>
        <end position="23"/>
    </location>
</feature>
<evidence type="ECO:0000313" key="2">
    <source>
        <dbReference type="EMBL" id="SFF48990.1"/>
    </source>
</evidence>
<dbReference type="RefSeq" id="WP_155964719.1">
    <property type="nucleotide sequence ID" value="NZ_FONH01000021.1"/>
</dbReference>
<name>A0A1I2J4S0_9GAMM</name>
<evidence type="ECO:0000256" key="1">
    <source>
        <dbReference type="SAM" id="MobiDB-lite"/>
    </source>
</evidence>
<feature type="region of interest" description="Disordered" evidence="1">
    <location>
        <begin position="1"/>
        <end position="58"/>
    </location>
</feature>
<dbReference type="AlphaFoldDB" id="A0A1I2J4S0"/>
<accession>A0A1I2J4S0</accession>
<protein>
    <submittedName>
        <fullName evidence="2">Uncharacterized protein</fullName>
    </submittedName>
</protein>
<dbReference type="EMBL" id="FONH01000021">
    <property type="protein sequence ID" value="SFF48990.1"/>
    <property type="molecule type" value="Genomic_DNA"/>
</dbReference>
<gene>
    <name evidence="2" type="ORF">SAMN02799615_03802</name>
</gene>
<dbReference type="STRING" id="500610.SAMN02799615_03802"/>
<reference evidence="3" key="1">
    <citation type="submission" date="2016-10" db="EMBL/GenBank/DDBJ databases">
        <authorList>
            <person name="Varghese N."/>
            <person name="Submissions S."/>
        </authorList>
    </citation>
    <scope>NUCLEOTIDE SEQUENCE [LARGE SCALE GENOMIC DNA]</scope>
    <source>
        <strain evidence="3">UNC178MFTsu3.1</strain>
    </source>
</reference>
<dbReference type="Proteomes" id="UP000199477">
    <property type="component" value="Unassembled WGS sequence"/>
</dbReference>
<organism evidence="2 3">
    <name type="scientific">Dyella marensis</name>
    <dbReference type="NCBI Taxonomy" id="500610"/>
    <lineage>
        <taxon>Bacteria</taxon>
        <taxon>Pseudomonadati</taxon>
        <taxon>Pseudomonadota</taxon>
        <taxon>Gammaproteobacteria</taxon>
        <taxon>Lysobacterales</taxon>
        <taxon>Rhodanobacteraceae</taxon>
        <taxon>Dyella</taxon>
    </lineage>
</organism>
<sequence>MTHKTPGETHIHPDPADTNEHPGMHRPGHNVLDTVETSELDELQREDALRNSVLRTPR</sequence>
<proteinExistence type="predicted"/>
<keyword evidence="3" id="KW-1185">Reference proteome</keyword>
<evidence type="ECO:0000313" key="3">
    <source>
        <dbReference type="Proteomes" id="UP000199477"/>
    </source>
</evidence>